<comment type="similarity">
    <text evidence="1">Belongs to the DNA polymerase type-B family.</text>
</comment>
<evidence type="ECO:0000256" key="8">
    <source>
        <dbReference type="ARBA" id="ARBA00049244"/>
    </source>
</evidence>
<dbReference type="PANTHER" id="PTHR33568">
    <property type="entry name" value="DNA POLYMERASE"/>
    <property type="match status" value="1"/>
</dbReference>
<dbReference type="GO" id="GO:0042575">
    <property type="term" value="C:DNA polymerase complex"/>
    <property type="evidence" value="ECO:0007669"/>
    <property type="project" value="UniProtKB-ARBA"/>
</dbReference>
<dbReference type="eggNOG" id="ENOG502QQ9V">
    <property type="taxonomic scope" value="Eukaryota"/>
</dbReference>
<keyword evidence="11" id="KW-1185">Reference proteome</keyword>
<gene>
    <name evidence="10" type="ORF">CAEBREN_28329</name>
</gene>
<reference evidence="11" key="1">
    <citation type="submission" date="2011-07" db="EMBL/GenBank/DDBJ databases">
        <authorList>
            <consortium name="Caenorhabditis brenneri Sequencing and Analysis Consortium"/>
            <person name="Wilson R.K."/>
        </authorList>
    </citation>
    <scope>NUCLEOTIDE SEQUENCE [LARGE SCALE GENOMIC DNA]</scope>
    <source>
        <strain evidence="11">PB2801</strain>
    </source>
</reference>
<dbReference type="Gene3D" id="1.10.287.690">
    <property type="entry name" value="Helix hairpin bin"/>
    <property type="match status" value="1"/>
</dbReference>
<accession>G0PIH9</accession>
<dbReference type="SUPFAM" id="SSF53098">
    <property type="entry name" value="Ribonuclease H-like"/>
    <property type="match status" value="1"/>
</dbReference>
<dbReference type="Gene3D" id="3.90.1600.10">
    <property type="entry name" value="Palm domain of DNA polymerase"/>
    <property type="match status" value="1"/>
</dbReference>
<feature type="domain" description="DNA-directed DNA polymerase family B mitochondria/virus" evidence="9">
    <location>
        <begin position="1068"/>
        <end position="1105"/>
    </location>
</feature>
<keyword evidence="4" id="KW-0548">Nucleotidyltransferase</keyword>
<dbReference type="InterPro" id="IPR012337">
    <property type="entry name" value="RNaseH-like_sf"/>
</dbReference>
<dbReference type="GO" id="GO:0003677">
    <property type="term" value="F:DNA binding"/>
    <property type="evidence" value="ECO:0007669"/>
    <property type="project" value="UniProtKB-KW"/>
</dbReference>
<dbReference type="HOGENOM" id="CLU_001474_0_0_1"/>
<dbReference type="SUPFAM" id="SSF56672">
    <property type="entry name" value="DNA/RNA polymerases"/>
    <property type="match status" value="1"/>
</dbReference>
<dbReference type="EMBL" id="GL380570">
    <property type="protein sequence ID" value="EGT57729.1"/>
    <property type="molecule type" value="Genomic_DNA"/>
</dbReference>
<proteinExistence type="inferred from homology"/>
<dbReference type="InParanoid" id="G0PIH9"/>
<evidence type="ECO:0000256" key="3">
    <source>
        <dbReference type="ARBA" id="ARBA00022679"/>
    </source>
</evidence>
<comment type="catalytic activity">
    <reaction evidence="8">
        <text>DNA(n) + a 2'-deoxyribonucleoside 5'-triphosphate = DNA(n+1) + diphosphate</text>
        <dbReference type="Rhea" id="RHEA:22508"/>
        <dbReference type="Rhea" id="RHEA-COMP:17339"/>
        <dbReference type="Rhea" id="RHEA-COMP:17340"/>
        <dbReference type="ChEBI" id="CHEBI:33019"/>
        <dbReference type="ChEBI" id="CHEBI:61560"/>
        <dbReference type="ChEBI" id="CHEBI:173112"/>
        <dbReference type="EC" id="2.7.7.7"/>
    </reaction>
</comment>
<dbReference type="Gene3D" id="3.30.420.10">
    <property type="entry name" value="Ribonuclease H-like superfamily/Ribonuclease H"/>
    <property type="match status" value="1"/>
</dbReference>
<evidence type="ECO:0000313" key="11">
    <source>
        <dbReference type="Proteomes" id="UP000008068"/>
    </source>
</evidence>
<dbReference type="AlphaFoldDB" id="G0PIH9"/>
<dbReference type="InterPro" id="IPR004868">
    <property type="entry name" value="DNA-dir_DNA_pol_B_mt/vir"/>
</dbReference>
<evidence type="ECO:0000259" key="9">
    <source>
        <dbReference type="Pfam" id="PF03175"/>
    </source>
</evidence>
<evidence type="ECO:0000256" key="5">
    <source>
        <dbReference type="ARBA" id="ARBA00022705"/>
    </source>
</evidence>
<dbReference type="InterPro" id="IPR036397">
    <property type="entry name" value="RNaseH_sf"/>
</dbReference>
<evidence type="ECO:0000256" key="2">
    <source>
        <dbReference type="ARBA" id="ARBA00012417"/>
    </source>
</evidence>
<evidence type="ECO:0000313" key="10">
    <source>
        <dbReference type="EMBL" id="EGT57729.1"/>
    </source>
</evidence>
<dbReference type="EC" id="2.7.7.7" evidence="2"/>
<keyword evidence="7" id="KW-0238">DNA-binding</keyword>
<evidence type="ECO:0000256" key="6">
    <source>
        <dbReference type="ARBA" id="ARBA00022932"/>
    </source>
</evidence>
<feature type="non-terminal residue" evidence="10">
    <location>
        <position position="1265"/>
    </location>
</feature>
<dbReference type="GO" id="GO:0006260">
    <property type="term" value="P:DNA replication"/>
    <property type="evidence" value="ECO:0007669"/>
    <property type="project" value="UniProtKB-KW"/>
</dbReference>
<name>G0PIH9_CAEBE</name>
<organism evidence="11">
    <name type="scientific">Caenorhabditis brenneri</name>
    <name type="common">Nematode worm</name>
    <dbReference type="NCBI Taxonomy" id="135651"/>
    <lineage>
        <taxon>Eukaryota</taxon>
        <taxon>Metazoa</taxon>
        <taxon>Ecdysozoa</taxon>
        <taxon>Nematoda</taxon>
        <taxon>Chromadorea</taxon>
        <taxon>Rhabditida</taxon>
        <taxon>Rhabditina</taxon>
        <taxon>Rhabditomorpha</taxon>
        <taxon>Rhabditoidea</taxon>
        <taxon>Rhabditidae</taxon>
        <taxon>Peloderinae</taxon>
        <taxon>Caenorhabditis</taxon>
    </lineage>
</organism>
<dbReference type="Pfam" id="PF03175">
    <property type="entry name" value="DNA_pol_B_2"/>
    <property type="match status" value="3"/>
</dbReference>
<dbReference type="PANTHER" id="PTHR33568:SF3">
    <property type="entry name" value="DNA-DIRECTED DNA POLYMERASE"/>
    <property type="match status" value="1"/>
</dbReference>
<dbReference type="GO" id="GO:0003887">
    <property type="term" value="F:DNA-directed DNA polymerase activity"/>
    <property type="evidence" value="ECO:0007669"/>
    <property type="project" value="UniProtKB-KW"/>
</dbReference>
<dbReference type="GO" id="GO:0000166">
    <property type="term" value="F:nucleotide binding"/>
    <property type="evidence" value="ECO:0007669"/>
    <property type="project" value="InterPro"/>
</dbReference>
<feature type="domain" description="DNA-directed DNA polymerase family B mitochondria/virus" evidence="9">
    <location>
        <begin position="522"/>
        <end position="707"/>
    </location>
</feature>
<dbReference type="Gene3D" id="3.40.960.10">
    <property type="entry name" value="VSR Endonuclease"/>
    <property type="match status" value="1"/>
</dbReference>
<evidence type="ECO:0000256" key="7">
    <source>
        <dbReference type="ARBA" id="ARBA00023125"/>
    </source>
</evidence>
<protein>
    <recommendedName>
        <fullName evidence="2">DNA-directed DNA polymerase</fullName>
        <ecNumber evidence="2">2.7.7.7</ecNumber>
    </recommendedName>
</protein>
<dbReference type="OrthoDB" id="5876545at2759"/>
<keyword evidence="5" id="KW-0235">DNA replication</keyword>
<sequence>MTSPNEQVKLFSNEWPTAKELEFFDKFARIDDATDLIRHTSHTLKLPPCRVVFKNLERLPKDQPLQHHIGRIFDIFIRSTLKKAEGDFVFTKYWLNLRHPAYIEKDGFWIMHQTYQKANGHTLMNIISKHSQSKSELTLDEILVLSMRVFRTDVFPGRGGRLSDDILFGLKSPNVVGNSHCLAKAIVIGRYWSDMNSRENDASEQSYNEKMYNKLHANTCRPRLQLEEAMSFLSEMGMDSDEEEHNIEDLAKIADMMPSYRFCVWSGQQGAAVPTVIFEANTKASGFIPLFHAEDHFEFFLPKCTKVQVRYCFKCCEIAKKDHWQNCKAKCERCGRQDCKPSEESKFCEDCNIWFHSADCFNAHLVKVNVSSLPFCAKYEKCKTCAIIHRRKSYARNEHICHYQDFCTICKKKFNGLHNCVHAPVTEAARKRCLREQEAWTIVAYNCKTIFSAHGDYRGTASIGVKHVPNVLSFKIICNQCYGKFCVSCGEIRTLTYNLRIGESGTVLERFVRFLKTDARLSNAYIIAHNGGRYDHVFVLEELIKNEEYAPNFVMNGSTFISANVQISSNRTLHFLDSVKFLPMKLSQLPAAFDLAAESKGHFPYMFNHPDNYGKVLSILPPIEFYEPKYMGVKQRKEFEQWYEENRETEFNFDEEILRYCKNDVQILSEALVKFIKFCEDSFNKWNPIVQSTTIASYIMFVLKQEHIKTPIVAYAPENGWPGRNNSSFALKFLLWTEHQNPGMALKHKLRAGGEHVIECKRRTYAVDGYDPETGHVYEIHECMYHGCPKCYLNREQTSPHNKNQTMAELYDYTMLKDDDIRDSGFTLHVHWECDIREELRKNAEMKHFFINCNYTHQLRPREAMYGGRTQQFKSFVVADEEYTIEYYDYCSLYPFVNIRGAKYPIGTPLRLTDGHFDEIVSGQPLPYHGLAFCDILPPKNCPIPVLPVRVDSKLIFPLCRKCSTSKRKTPCKHTKVTDRYLTGVWCTDEINLAISEGYQLLKYHEVWHWPEESWFQGGFFEKFMSPLLKMKHESSGWPEEEMSEEKKQAHIKTIHDTDRVDLEPENVKKNPALRSLAKLFLNSTWGKFAQNPCKTETKLLPTSQGLKIAQFFDEQGYKPKCFKDWGENHVLVSRRPFKESLQTARFTDIVYEALTTCGARIKLYEAMKRVGAENLIYCDTDSIIFRQRKGQDLLGDLIGEALGKMTREVPIGWTIAEIVAMAAKVYALKMVDENGQVKCVTKAKGITLNSETADAVNFETMKEL</sequence>
<dbReference type="Proteomes" id="UP000008068">
    <property type="component" value="Unassembled WGS sequence"/>
</dbReference>
<keyword evidence="6" id="KW-0239">DNA-directed DNA polymerase</keyword>
<keyword evidence="3" id="KW-0808">Transferase</keyword>
<dbReference type="InterPro" id="IPR043502">
    <property type="entry name" value="DNA/RNA_pol_sf"/>
</dbReference>
<feature type="domain" description="DNA-directed DNA polymerase family B mitochondria/virus" evidence="9">
    <location>
        <begin position="862"/>
        <end position="1037"/>
    </location>
</feature>
<evidence type="ECO:0000256" key="4">
    <source>
        <dbReference type="ARBA" id="ARBA00022695"/>
    </source>
</evidence>
<evidence type="ECO:0000256" key="1">
    <source>
        <dbReference type="ARBA" id="ARBA00005755"/>
    </source>
</evidence>
<dbReference type="STRING" id="135651.G0PIH9"/>
<dbReference type="InterPro" id="IPR023211">
    <property type="entry name" value="DNA_pol_palm_dom_sf"/>
</dbReference>